<dbReference type="Pfam" id="PF01609">
    <property type="entry name" value="DDE_Tnp_1"/>
    <property type="match status" value="1"/>
</dbReference>
<name>A0A2H1L1N9_9MICO</name>
<sequence length="299" mass="32743">MSPRLRKVTTGSGATAVQIVRKHRGKVTVLEHLGSAHTTEELTALLAAGEEKLATHGAAEQLELELGLPADEGAPPRARTVVGSRSAILIDAITESWKRLGFSEVVNDQAFFQLVLARLVELTSKADSLRVLAELGIDPPHHNTFLNCLTRARDRDYRAKIAGKCFDHSVATSGISLLLYDVTTLYFEAEKEDSLRKVGYSKERRVDPQIVVGLLVDRTGFPLEIGCYEGSKAETHTIIPVIKAFQDRHNVTDMVVAADAGMLSAKNLTELDKAGLRFIVGSRQTKAPHDLATHFRWNG</sequence>
<accession>A0A2H1L1N9</accession>
<gene>
    <name evidence="2" type="ORF">BANT918_03409</name>
</gene>
<dbReference type="EMBL" id="FXZD01000030">
    <property type="protein sequence ID" value="SMY05392.1"/>
    <property type="molecule type" value="Genomic_DNA"/>
</dbReference>
<proteinExistence type="predicted"/>
<dbReference type="InterPro" id="IPR002559">
    <property type="entry name" value="Transposase_11"/>
</dbReference>
<dbReference type="NCBIfam" id="NF033559">
    <property type="entry name" value="transpos_IS1634"/>
    <property type="match status" value="1"/>
</dbReference>
<protein>
    <submittedName>
        <fullName evidence="2">Transposase DDE domain-containing protein</fullName>
    </submittedName>
</protein>
<evidence type="ECO:0000259" key="1">
    <source>
        <dbReference type="Pfam" id="PF01609"/>
    </source>
</evidence>
<reference evidence="2 3" key="1">
    <citation type="submission" date="2017-03" db="EMBL/GenBank/DDBJ databases">
        <authorList>
            <person name="Afonso C.L."/>
            <person name="Miller P.J."/>
            <person name="Scott M.A."/>
            <person name="Spackman E."/>
            <person name="Goraichik I."/>
            <person name="Dimitrov K.M."/>
            <person name="Suarez D.L."/>
            <person name="Swayne D.E."/>
        </authorList>
    </citation>
    <scope>NUCLEOTIDE SEQUENCE [LARGE SCALE GENOMIC DNA]</scope>
    <source>
        <strain evidence="2 3">CNRZ 918</strain>
    </source>
</reference>
<dbReference type="PANTHER" id="PTHR34614">
    <property type="match status" value="1"/>
</dbReference>
<dbReference type="Proteomes" id="UP000234433">
    <property type="component" value="Unassembled WGS sequence"/>
</dbReference>
<evidence type="ECO:0000313" key="2">
    <source>
        <dbReference type="EMBL" id="SMY05392.1"/>
    </source>
</evidence>
<dbReference type="PANTHER" id="PTHR34614:SF2">
    <property type="entry name" value="TRANSPOSASE IS4-LIKE DOMAIN-CONTAINING PROTEIN"/>
    <property type="match status" value="1"/>
</dbReference>
<organism evidence="2 3">
    <name type="scientific">Brevibacterium antiquum CNRZ 918</name>
    <dbReference type="NCBI Taxonomy" id="1255637"/>
    <lineage>
        <taxon>Bacteria</taxon>
        <taxon>Bacillati</taxon>
        <taxon>Actinomycetota</taxon>
        <taxon>Actinomycetes</taxon>
        <taxon>Micrococcales</taxon>
        <taxon>Brevibacteriaceae</taxon>
        <taxon>Brevibacterium</taxon>
    </lineage>
</organism>
<dbReference type="GO" id="GO:0004803">
    <property type="term" value="F:transposase activity"/>
    <property type="evidence" value="ECO:0007669"/>
    <property type="project" value="InterPro"/>
</dbReference>
<dbReference type="AlphaFoldDB" id="A0A2H1L1N9"/>
<feature type="domain" description="Transposase IS4-like" evidence="1">
    <location>
        <begin position="174"/>
        <end position="286"/>
    </location>
</feature>
<dbReference type="GO" id="GO:0006313">
    <property type="term" value="P:DNA transposition"/>
    <property type="evidence" value="ECO:0007669"/>
    <property type="project" value="InterPro"/>
</dbReference>
<dbReference type="GO" id="GO:0003677">
    <property type="term" value="F:DNA binding"/>
    <property type="evidence" value="ECO:0007669"/>
    <property type="project" value="InterPro"/>
</dbReference>
<dbReference type="InterPro" id="IPR047654">
    <property type="entry name" value="IS1634_transpos"/>
</dbReference>
<evidence type="ECO:0000313" key="3">
    <source>
        <dbReference type="Proteomes" id="UP000234433"/>
    </source>
</evidence>